<evidence type="ECO:0000313" key="2">
    <source>
        <dbReference type="Proteomes" id="UP000053647"/>
    </source>
</evidence>
<reference evidence="1 2" key="1">
    <citation type="submission" date="2014-06" db="EMBL/GenBank/DDBJ databases">
        <authorList>
            <consortium name="DOE Joint Genome Institute"/>
            <person name="Kuo A."/>
            <person name="Kohler A."/>
            <person name="Nagy L.G."/>
            <person name="Floudas D."/>
            <person name="Copeland A."/>
            <person name="Barry K.W."/>
            <person name="Cichocki N."/>
            <person name="Veneault-Fourrey C."/>
            <person name="LaButti K."/>
            <person name="Lindquist E.A."/>
            <person name="Lipzen A."/>
            <person name="Lundell T."/>
            <person name="Morin E."/>
            <person name="Murat C."/>
            <person name="Sun H."/>
            <person name="Tunlid A."/>
            <person name="Henrissat B."/>
            <person name="Grigoriev I.V."/>
            <person name="Hibbett D.S."/>
            <person name="Martin F."/>
            <person name="Nordberg H.P."/>
            <person name="Cantor M.N."/>
            <person name="Hua S.X."/>
        </authorList>
    </citation>
    <scope>NUCLEOTIDE SEQUENCE [LARGE SCALE GENOMIC DNA]</scope>
    <source>
        <strain evidence="1 2">ATCC 200175</strain>
    </source>
</reference>
<protein>
    <submittedName>
        <fullName evidence="1">Uncharacterized protein</fullName>
    </submittedName>
</protein>
<dbReference type="HOGENOM" id="CLU_006344_15_2_1"/>
<reference evidence="2" key="2">
    <citation type="submission" date="2015-01" db="EMBL/GenBank/DDBJ databases">
        <title>Evolutionary Origins and Diversification of the Mycorrhizal Mutualists.</title>
        <authorList>
            <consortium name="DOE Joint Genome Institute"/>
            <consortium name="Mycorrhizal Genomics Consortium"/>
            <person name="Kohler A."/>
            <person name="Kuo A."/>
            <person name="Nagy L.G."/>
            <person name="Floudas D."/>
            <person name="Copeland A."/>
            <person name="Barry K.W."/>
            <person name="Cichocki N."/>
            <person name="Veneault-Fourrey C."/>
            <person name="LaButti K."/>
            <person name="Lindquist E.A."/>
            <person name="Lipzen A."/>
            <person name="Lundell T."/>
            <person name="Morin E."/>
            <person name="Murat C."/>
            <person name="Riley R."/>
            <person name="Ohm R."/>
            <person name="Sun H."/>
            <person name="Tunlid A."/>
            <person name="Henrissat B."/>
            <person name="Grigoriev I.V."/>
            <person name="Hibbett D.S."/>
            <person name="Martin F."/>
        </authorList>
    </citation>
    <scope>NUCLEOTIDE SEQUENCE [LARGE SCALE GENOMIC DNA]</scope>
    <source>
        <strain evidence="2">ATCC 200175</strain>
    </source>
</reference>
<keyword evidence="2" id="KW-1185">Reference proteome</keyword>
<organism evidence="1 2">
    <name type="scientific">Paxillus involutus ATCC 200175</name>
    <dbReference type="NCBI Taxonomy" id="664439"/>
    <lineage>
        <taxon>Eukaryota</taxon>
        <taxon>Fungi</taxon>
        <taxon>Dikarya</taxon>
        <taxon>Basidiomycota</taxon>
        <taxon>Agaricomycotina</taxon>
        <taxon>Agaricomycetes</taxon>
        <taxon>Agaricomycetidae</taxon>
        <taxon>Boletales</taxon>
        <taxon>Paxilineae</taxon>
        <taxon>Paxillaceae</taxon>
        <taxon>Paxillus</taxon>
    </lineage>
</organism>
<evidence type="ECO:0000313" key="1">
    <source>
        <dbReference type="EMBL" id="KIJ12089.1"/>
    </source>
</evidence>
<feature type="non-terminal residue" evidence="1">
    <location>
        <position position="1"/>
    </location>
</feature>
<accession>A0A0C9STH3</accession>
<dbReference type="OrthoDB" id="2679880at2759"/>
<name>A0A0C9STH3_PAXIN</name>
<dbReference type="EMBL" id="KN819369">
    <property type="protein sequence ID" value="KIJ12089.1"/>
    <property type="molecule type" value="Genomic_DNA"/>
</dbReference>
<sequence length="83" mass="9220">PRYMRTLSQMDEDIQCPDLPDLVAHFLYDQHNPEAEVSGADVDISKCPHFLGKGYSYSLALATFYAPSDPCGIGGMYHQCIHA</sequence>
<dbReference type="AlphaFoldDB" id="A0A0C9STH3"/>
<proteinExistence type="predicted"/>
<gene>
    <name evidence="1" type="ORF">PAXINDRAFT_83530</name>
</gene>
<dbReference type="Proteomes" id="UP000053647">
    <property type="component" value="Unassembled WGS sequence"/>
</dbReference>